<organism evidence="12 13">
    <name type="scientific">Enterococcus canintestini</name>
    <dbReference type="NCBI Taxonomy" id="317010"/>
    <lineage>
        <taxon>Bacteria</taxon>
        <taxon>Bacillati</taxon>
        <taxon>Bacillota</taxon>
        <taxon>Bacilli</taxon>
        <taxon>Lactobacillales</taxon>
        <taxon>Enterococcaceae</taxon>
        <taxon>Enterococcus</taxon>
    </lineage>
</organism>
<sequence>MDKIILEHVTVNFSQKKKHFAAVDDVSLTIKQGEIFGVVGLSGAGKSTLIRTLNLLQRPSAGSIKIDGVEITQLPADKVRKLRQKIGMIFQHFNLINNKTVGENIAFALKAGNYKQALPERVKELLDLVDLGDKIDSYPNQLSGGQKQRIGIARALANNPEILLCDEATSALDVETTEEILRILADINQKLGITIVFITHELEVAKKLFHRMAVMENGKVVEADSTYNIFANPKAAITKKLVGRYLNLQLPNELLPDLSKGRLVELRYQGKSTLTPLITDVSKEFDVAISIIHGKIEYIQNDVIGILLVYLTGDKNAVEQSFLRLSQKVFAAKEIKEAI</sequence>
<dbReference type="PANTHER" id="PTHR43166">
    <property type="entry name" value="AMINO ACID IMPORT ATP-BINDING PROTEIN"/>
    <property type="match status" value="1"/>
</dbReference>
<evidence type="ECO:0000256" key="8">
    <source>
        <dbReference type="ARBA" id="ARBA00023136"/>
    </source>
</evidence>
<dbReference type="InterPro" id="IPR003439">
    <property type="entry name" value="ABC_transporter-like_ATP-bd"/>
</dbReference>
<comment type="catalytic activity">
    <reaction evidence="9">
        <text>ATP + H2O = ADP + phosphate + H(+)</text>
        <dbReference type="Rhea" id="RHEA:13065"/>
        <dbReference type="ChEBI" id="CHEBI:15377"/>
        <dbReference type="ChEBI" id="CHEBI:15378"/>
        <dbReference type="ChEBI" id="CHEBI:30616"/>
        <dbReference type="ChEBI" id="CHEBI:43474"/>
        <dbReference type="ChEBI" id="CHEBI:456216"/>
    </reaction>
</comment>
<dbReference type="GO" id="GO:0005886">
    <property type="term" value="C:plasma membrane"/>
    <property type="evidence" value="ECO:0007669"/>
    <property type="project" value="UniProtKB-ARBA"/>
</dbReference>
<evidence type="ECO:0000256" key="3">
    <source>
        <dbReference type="ARBA" id="ARBA00022475"/>
    </source>
</evidence>
<dbReference type="EMBL" id="JXKG01000009">
    <property type="protein sequence ID" value="OJG15200.1"/>
    <property type="molecule type" value="Genomic_DNA"/>
</dbReference>
<keyword evidence="6" id="KW-1278">Translocase</keyword>
<dbReference type="PANTHER" id="PTHR43166:SF30">
    <property type="entry name" value="METHIONINE IMPORT ATP-BINDING PROTEIN METN"/>
    <property type="match status" value="1"/>
</dbReference>
<dbReference type="SMART" id="SM00930">
    <property type="entry name" value="NIL"/>
    <property type="match status" value="1"/>
</dbReference>
<feature type="domain" description="ABC transporter" evidence="11">
    <location>
        <begin position="6"/>
        <end position="242"/>
    </location>
</feature>
<reference evidence="12 13" key="1">
    <citation type="submission" date="2014-12" db="EMBL/GenBank/DDBJ databases">
        <title>Draft genome sequences of 29 type strains of Enterococci.</title>
        <authorList>
            <person name="Zhong Z."/>
            <person name="Sun Z."/>
            <person name="Liu W."/>
            <person name="Zhang W."/>
            <person name="Zhang H."/>
        </authorList>
    </citation>
    <scope>NUCLEOTIDE SEQUENCE [LARGE SCALE GENOMIC DNA]</scope>
    <source>
        <strain evidence="12 13">DSM 21207</strain>
    </source>
</reference>
<dbReference type="Gene3D" id="3.30.70.260">
    <property type="match status" value="1"/>
</dbReference>
<dbReference type="AlphaFoldDB" id="A0A1L8R622"/>
<evidence type="ECO:0000256" key="9">
    <source>
        <dbReference type="ARBA" id="ARBA00049360"/>
    </source>
</evidence>
<dbReference type="PROSITE" id="PS50893">
    <property type="entry name" value="ABC_TRANSPORTER_2"/>
    <property type="match status" value="1"/>
</dbReference>
<dbReference type="InterPro" id="IPR041701">
    <property type="entry name" value="MetN_ABC"/>
</dbReference>
<name>A0A1L8R622_9ENTE</name>
<dbReference type="InterPro" id="IPR017871">
    <property type="entry name" value="ABC_transporter-like_CS"/>
</dbReference>
<comment type="function">
    <text evidence="10">Part of the ABC transporter FtsEX involved in cellular division. Has ATPase activity. Essential for cell division and viability.</text>
</comment>
<dbReference type="FunFam" id="3.40.50.300:FF:000056">
    <property type="entry name" value="Cell division ATP-binding protein FtsE"/>
    <property type="match status" value="1"/>
</dbReference>
<proteinExistence type="inferred from homology"/>
<gene>
    <name evidence="12" type="ORF">RU96_GL002459</name>
</gene>
<keyword evidence="2" id="KW-0813">Transport</keyword>
<dbReference type="Gene3D" id="3.40.50.300">
    <property type="entry name" value="P-loop containing nucleotide triphosphate hydrolases"/>
    <property type="match status" value="1"/>
</dbReference>
<dbReference type="GO" id="GO:0016887">
    <property type="term" value="F:ATP hydrolysis activity"/>
    <property type="evidence" value="ECO:0007669"/>
    <property type="project" value="InterPro"/>
</dbReference>
<dbReference type="InterPro" id="IPR003593">
    <property type="entry name" value="AAA+_ATPase"/>
</dbReference>
<keyword evidence="5" id="KW-0067">ATP-binding</keyword>
<dbReference type="GO" id="GO:0006865">
    <property type="term" value="P:amino acid transport"/>
    <property type="evidence" value="ECO:0007669"/>
    <property type="project" value="UniProtKB-KW"/>
</dbReference>
<dbReference type="CDD" id="cd03258">
    <property type="entry name" value="ABC_MetN_methionine_transporter"/>
    <property type="match status" value="1"/>
</dbReference>
<keyword evidence="4" id="KW-0547">Nucleotide-binding</keyword>
<dbReference type="STRING" id="317010.RU96_GL002459"/>
<dbReference type="SUPFAM" id="SSF55021">
    <property type="entry name" value="ACT-like"/>
    <property type="match status" value="1"/>
</dbReference>
<dbReference type="Pfam" id="PF00005">
    <property type="entry name" value="ABC_tran"/>
    <property type="match status" value="1"/>
</dbReference>
<keyword evidence="8" id="KW-0472">Membrane</keyword>
<evidence type="ECO:0000313" key="12">
    <source>
        <dbReference type="EMBL" id="OJG15200.1"/>
    </source>
</evidence>
<dbReference type="GO" id="GO:0005524">
    <property type="term" value="F:ATP binding"/>
    <property type="evidence" value="ECO:0007669"/>
    <property type="project" value="UniProtKB-KW"/>
</dbReference>
<dbReference type="InterPro" id="IPR045865">
    <property type="entry name" value="ACT-like_dom_sf"/>
</dbReference>
<accession>A0A1L8R622</accession>
<evidence type="ECO:0000256" key="2">
    <source>
        <dbReference type="ARBA" id="ARBA00022448"/>
    </source>
</evidence>
<keyword evidence="3" id="KW-1003">Cell membrane</keyword>
<evidence type="ECO:0000256" key="10">
    <source>
        <dbReference type="ARBA" id="ARBA00055994"/>
    </source>
</evidence>
<dbReference type="InterPro" id="IPR018449">
    <property type="entry name" value="NIL_domain"/>
</dbReference>
<dbReference type="OrthoDB" id="9802264at2"/>
<dbReference type="SUPFAM" id="SSF52540">
    <property type="entry name" value="P-loop containing nucleoside triphosphate hydrolases"/>
    <property type="match status" value="1"/>
</dbReference>
<evidence type="ECO:0000256" key="5">
    <source>
        <dbReference type="ARBA" id="ARBA00022840"/>
    </source>
</evidence>
<dbReference type="RefSeq" id="WP_071864791.1">
    <property type="nucleotide sequence ID" value="NZ_JBHLVQ010000022.1"/>
</dbReference>
<evidence type="ECO:0000256" key="7">
    <source>
        <dbReference type="ARBA" id="ARBA00022970"/>
    </source>
</evidence>
<evidence type="ECO:0000256" key="6">
    <source>
        <dbReference type="ARBA" id="ARBA00022967"/>
    </source>
</evidence>
<dbReference type="InterPro" id="IPR027417">
    <property type="entry name" value="P-loop_NTPase"/>
</dbReference>
<evidence type="ECO:0000256" key="1">
    <source>
        <dbReference type="ARBA" id="ARBA00005417"/>
    </source>
</evidence>
<dbReference type="Pfam" id="PF09383">
    <property type="entry name" value="NIL"/>
    <property type="match status" value="1"/>
</dbReference>
<comment type="similarity">
    <text evidence="1">Belongs to the ABC transporter superfamily.</text>
</comment>
<evidence type="ECO:0000256" key="4">
    <source>
        <dbReference type="ARBA" id="ARBA00022741"/>
    </source>
</evidence>
<evidence type="ECO:0000259" key="11">
    <source>
        <dbReference type="PROSITE" id="PS50893"/>
    </source>
</evidence>
<dbReference type="InterPro" id="IPR050086">
    <property type="entry name" value="MetN_ABC_transporter-like"/>
</dbReference>
<keyword evidence="7" id="KW-0029">Amino-acid transport</keyword>
<protein>
    <recommendedName>
        <fullName evidence="11">ABC transporter domain-containing protein</fullName>
    </recommendedName>
</protein>
<evidence type="ECO:0000313" key="13">
    <source>
        <dbReference type="Proteomes" id="UP000182835"/>
    </source>
</evidence>
<dbReference type="PROSITE" id="PS00211">
    <property type="entry name" value="ABC_TRANSPORTER_1"/>
    <property type="match status" value="1"/>
</dbReference>
<dbReference type="Proteomes" id="UP000182835">
    <property type="component" value="Unassembled WGS sequence"/>
</dbReference>
<dbReference type="SMART" id="SM00382">
    <property type="entry name" value="AAA"/>
    <property type="match status" value="1"/>
</dbReference>
<comment type="caution">
    <text evidence="12">The sequence shown here is derived from an EMBL/GenBank/DDBJ whole genome shotgun (WGS) entry which is preliminary data.</text>
</comment>